<feature type="region of interest" description="Disordered" evidence="1">
    <location>
        <begin position="21"/>
        <end position="87"/>
    </location>
</feature>
<evidence type="ECO:0000256" key="2">
    <source>
        <dbReference type="SAM" id="SignalP"/>
    </source>
</evidence>
<dbReference type="AlphaFoldDB" id="A0AAJ2BFQ4"/>
<proteinExistence type="predicted"/>
<protein>
    <submittedName>
        <fullName evidence="3">Uncharacterized protein</fullName>
    </submittedName>
</protein>
<evidence type="ECO:0000256" key="1">
    <source>
        <dbReference type="SAM" id="MobiDB-lite"/>
    </source>
</evidence>
<accession>A0AAJ2BFQ4</accession>
<name>A0AAJ2BFQ4_9PSED</name>
<feature type="compositionally biased region" description="Basic and acidic residues" evidence="1">
    <location>
        <begin position="77"/>
        <end position="87"/>
    </location>
</feature>
<keyword evidence="2" id="KW-0732">Signal</keyword>
<feature type="chain" id="PRO_5042487144" evidence="2">
    <location>
        <begin position="23"/>
        <end position="87"/>
    </location>
</feature>
<reference evidence="3" key="1">
    <citation type="submission" date="2023-08" db="EMBL/GenBank/DDBJ databases">
        <title>Functional and genomic diversity of the sorghum phyllosphere microbiome.</title>
        <authorList>
            <person name="Shade A."/>
        </authorList>
    </citation>
    <scope>NUCLEOTIDE SEQUENCE</scope>
    <source>
        <strain evidence="3">SORGH_AS_0201</strain>
    </source>
</reference>
<feature type="compositionally biased region" description="Low complexity" evidence="1">
    <location>
        <begin position="40"/>
        <end position="59"/>
    </location>
</feature>
<feature type="signal peptide" evidence="2">
    <location>
        <begin position="1"/>
        <end position="22"/>
    </location>
</feature>
<evidence type="ECO:0000313" key="3">
    <source>
        <dbReference type="EMBL" id="MDR6233401.1"/>
    </source>
</evidence>
<dbReference type="EMBL" id="JAVJAF010000001">
    <property type="protein sequence ID" value="MDR6233401.1"/>
    <property type="molecule type" value="Genomic_DNA"/>
</dbReference>
<organism evidence="3 4">
    <name type="scientific">Pseudomonas oryzihabitans</name>
    <dbReference type="NCBI Taxonomy" id="47885"/>
    <lineage>
        <taxon>Bacteria</taxon>
        <taxon>Pseudomonadati</taxon>
        <taxon>Pseudomonadota</taxon>
        <taxon>Gammaproteobacteria</taxon>
        <taxon>Pseudomonadales</taxon>
        <taxon>Pseudomonadaceae</taxon>
        <taxon>Pseudomonas</taxon>
    </lineage>
</organism>
<dbReference type="Proteomes" id="UP001268036">
    <property type="component" value="Unassembled WGS sequence"/>
</dbReference>
<gene>
    <name evidence="3" type="ORF">QE440_001142</name>
</gene>
<feature type="compositionally biased region" description="Polar residues" evidence="1">
    <location>
        <begin position="60"/>
        <end position="75"/>
    </location>
</feature>
<sequence>MRKTSPILAFATLAILAGPSLAAGNNDAGVTGNGIGAPGSSNTSNRDSADDTSTATPSTQNKTGKSAATKTQTGKAQGEKQKPVLND</sequence>
<comment type="caution">
    <text evidence="3">The sequence shown here is derived from an EMBL/GenBank/DDBJ whole genome shotgun (WGS) entry which is preliminary data.</text>
</comment>
<dbReference type="RefSeq" id="WP_309756241.1">
    <property type="nucleotide sequence ID" value="NZ_JAVJAF010000001.1"/>
</dbReference>
<evidence type="ECO:0000313" key="4">
    <source>
        <dbReference type="Proteomes" id="UP001268036"/>
    </source>
</evidence>